<evidence type="ECO:0000256" key="1">
    <source>
        <dbReference type="ARBA" id="ARBA00004141"/>
    </source>
</evidence>
<keyword evidence="3 6" id="KW-0812">Transmembrane</keyword>
<dbReference type="GO" id="GO:0016020">
    <property type="term" value="C:membrane"/>
    <property type="evidence" value="ECO:0007669"/>
    <property type="project" value="UniProtKB-SubCell"/>
</dbReference>
<evidence type="ECO:0000256" key="5">
    <source>
        <dbReference type="ARBA" id="ARBA00023136"/>
    </source>
</evidence>
<evidence type="ECO:0000256" key="4">
    <source>
        <dbReference type="ARBA" id="ARBA00022989"/>
    </source>
</evidence>
<organism evidence="7 8">
    <name type="scientific">Faunimonas pinastri</name>
    <dbReference type="NCBI Taxonomy" id="1855383"/>
    <lineage>
        <taxon>Bacteria</taxon>
        <taxon>Pseudomonadati</taxon>
        <taxon>Pseudomonadota</taxon>
        <taxon>Alphaproteobacteria</taxon>
        <taxon>Hyphomicrobiales</taxon>
        <taxon>Afifellaceae</taxon>
        <taxon>Faunimonas</taxon>
    </lineage>
</organism>
<feature type="transmembrane region" description="Helical" evidence="6">
    <location>
        <begin position="67"/>
        <end position="87"/>
    </location>
</feature>
<dbReference type="EMBL" id="FOFG01000018">
    <property type="protein sequence ID" value="SER42371.1"/>
    <property type="molecule type" value="Genomic_DNA"/>
</dbReference>
<dbReference type="PANTHER" id="PTHR10057:SF0">
    <property type="entry name" value="TRANSLOCATOR PROTEIN"/>
    <property type="match status" value="1"/>
</dbReference>
<dbReference type="AlphaFoldDB" id="A0A1H9P2M8"/>
<dbReference type="InterPro" id="IPR004307">
    <property type="entry name" value="TspO_MBR"/>
</dbReference>
<keyword evidence="5 6" id="KW-0472">Membrane</keyword>
<feature type="transmembrane region" description="Helical" evidence="6">
    <location>
        <begin position="25"/>
        <end position="47"/>
    </location>
</feature>
<dbReference type="FunFam" id="1.20.1260.100:FF:000001">
    <property type="entry name" value="translocator protein 2"/>
    <property type="match status" value="1"/>
</dbReference>
<dbReference type="OrthoDB" id="9795496at2"/>
<comment type="similarity">
    <text evidence="2">Belongs to the TspO/BZRP family.</text>
</comment>
<evidence type="ECO:0000256" key="3">
    <source>
        <dbReference type="ARBA" id="ARBA00022692"/>
    </source>
</evidence>
<comment type="subcellular location">
    <subcellularLocation>
        <location evidence="1">Membrane</location>
        <topology evidence="1">Multi-pass membrane protein</topology>
    </subcellularLocation>
</comment>
<feature type="transmembrane region" description="Helical" evidence="6">
    <location>
        <begin position="150"/>
        <end position="174"/>
    </location>
</feature>
<feature type="transmembrane region" description="Helical" evidence="6">
    <location>
        <begin position="99"/>
        <end position="118"/>
    </location>
</feature>
<evidence type="ECO:0000313" key="8">
    <source>
        <dbReference type="Proteomes" id="UP000199647"/>
    </source>
</evidence>
<evidence type="ECO:0000256" key="6">
    <source>
        <dbReference type="SAM" id="Phobius"/>
    </source>
</evidence>
<proteinExistence type="inferred from homology"/>
<dbReference type="PIRSF" id="PIRSF005859">
    <property type="entry name" value="PBR"/>
    <property type="match status" value="1"/>
</dbReference>
<protein>
    <submittedName>
        <fullName evidence="7">TspO and MBR related proteins</fullName>
    </submittedName>
</protein>
<keyword evidence="4 6" id="KW-1133">Transmembrane helix</keyword>
<dbReference type="RefSeq" id="WP_092499335.1">
    <property type="nucleotide sequence ID" value="NZ_FOFG01000018.1"/>
</dbReference>
<name>A0A1H9P2M8_9HYPH</name>
<dbReference type="PANTHER" id="PTHR10057">
    <property type="entry name" value="PERIPHERAL-TYPE BENZODIAZEPINE RECEPTOR"/>
    <property type="match status" value="1"/>
</dbReference>
<dbReference type="InterPro" id="IPR038330">
    <property type="entry name" value="TspO/MBR-related_sf"/>
</dbReference>
<reference evidence="7 8" key="1">
    <citation type="submission" date="2016-10" db="EMBL/GenBank/DDBJ databases">
        <authorList>
            <person name="de Groot N.N."/>
        </authorList>
    </citation>
    <scope>NUCLEOTIDE SEQUENCE [LARGE SCALE GENOMIC DNA]</scope>
    <source>
        <strain evidence="7 8">A52C2</strain>
    </source>
</reference>
<dbReference type="Proteomes" id="UP000199647">
    <property type="component" value="Unassembled WGS sequence"/>
</dbReference>
<dbReference type="Gene3D" id="1.20.1260.100">
    <property type="entry name" value="TspO/MBR protein"/>
    <property type="match status" value="1"/>
</dbReference>
<sequence length="178" mass="19360">MNGVADPARAGVAEKPAPAFSGRSLLVLLLSLAICGAVAVSASLVTIPQIPGWYATLRKPFFQPPNWLFGPAWTVLYVMMAVAVWQVWRRRSPLTGKAIGLYALQLAFNMGWSFVFFGAHLLPASFAVIVVLEALILWTISLFGRIDRAAMLLLIPYAVWVAYATMLDLSIVVLNGTP</sequence>
<evidence type="ECO:0000313" key="7">
    <source>
        <dbReference type="EMBL" id="SER42371.1"/>
    </source>
</evidence>
<accession>A0A1H9P2M8</accession>
<dbReference type="STRING" id="1855383.SAMN05216548_11836"/>
<dbReference type="Pfam" id="PF03073">
    <property type="entry name" value="TspO_MBR"/>
    <property type="match status" value="1"/>
</dbReference>
<dbReference type="GO" id="GO:0033013">
    <property type="term" value="P:tetrapyrrole metabolic process"/>
    <property type="evidence" value="ECO:0007669"/>
    <property type="project" value="UniProtKB-ARBA"/>
</dbReference>
<feature type="transmembrane region" description="Helical" evidence="6">
    <location>
        <begin position="124"/>
        <end position="143"/>
    </location>
</feature>
<gene>
    <name evidence="7" type="ORF">SAMN05216548_11836</name>
</gene>
<evidence type="ECO:0000256" key="2">
    <source>
        <dbReference type="ARBA" id="ARBA00007524"/>
    </source>
</evidence>
<keyword evidence="8" id="KW-1185">Reference proteome</keyword>
<dbReference type="CDD" id="cd15904">
    <property type="entry name" value="TSPO_MBR"/>
    <property type="match status" value="1"/>
</dbReference>